<evidence type="ECO:0000256" key="1">
    <source>
        <dbReference type="ARBA" id="ARBA00004498"/>
    </source>
</evidence>
<evidence type="ECO:0000313" key="20">
    <source>
        <dbReference type="Proteomes" id="UP000319801"/>
    </source>
</evidence>
<evidence type="ECO:0000256" key="2">
    <source>
        <dbReference type="ARBA" id="ARBA00009738"/>
    </source>
</evidence>
<keyword evidence="5" id="KW-0272">Extracellular matrix</keyword>
<dbReference type="PANTHER" id="PTHR39063:SF1">
    <property type="entry name" value="OFD1 CENTRIOLE AND CENTRIOLAR SATELLITE PROTEIN"/>
    <property type="match status" value="1"/>
</dbReference>
<name>A0A556VC38_BAGYA</name>
<evidence type="ECO:0000256" key="15">
    <source>
        <dbReference type="SAM" id="MobiDB-lite"/>
    </source>
</evidence>
<evidence type="ECO:0000313" key="19">
    <source>
        <dbReference type="EMBL" id="TTK00925.1"/>
    </source>
</evidence>
<proteinExistence type="inferred from homology"/>
<reference evidence="19 20" key="1">
    <citation type="journal article" date="2019" name="Genome Biol. Evol.">
        <title>Whole-Genome Sequencing of the Giant Devil Catfish, Bagarius yarrelli.</title>
        <authorList>
            <person name="Jiang W."/>
            <person name="Lv Y."/>
            <person name="Cheng L."/>
            <person name="Yang K."/>
            <person name="Chao B."/>
            <person name="Wang X."/>
            <person name="Li Y."/>
            <person name="Pan X."/>
            <person name="You X."/>
            <person name="Zhang Y."/>
            <person name="Yang J."/>
            <person name="Li J."/>
            <person name="Zhang X."/>
            <person name="Liu S."/>
            <person name="Sun C."/>
            <person name="Yang J."/>
            <person name="Shi Q."/>
        </authorList>
    </citation>
    <scope>NUCLEOTIDE SEQUENCE [LARGE SCALE GENOMIC DNA]</scope>
    <source>
        <strain evidence="19">JWS20170419001</strain>
        <tissue evidence="19">Muscle</tissue>
    </source>
</reference>
<dbReference type="GO" id="GO:0005813">
    <property type="term" value="C:centrosome"/>
    <property type="evidence" value="ECO:0007669"/>
    <property type="project" value="TreeGrafter"/>
</dbReference>
<evidence type="ECO:0000256" key="7">
    <source>
        <dbReference type="ARBA" id="ARBA00022729"/>
    </source>
</evidence>
<dbReference type="SUPFAM" id="SSF49899">
    <property type="entry name" value="Concanavalin A-like lectins/glucanases"/>
    <property type="match status" value="1"/>
</dbReference>
<comment type="subcellular location">
    <subcellularLocation>
        <location evidence="1">Secreted</location>
        <location evidence="1">Extracellular space</location>
        <location evidence="1">Extracellular matrix</location>
    </subcellularLocation>
</comment>
<evidence type="ECO:0000256" key="16">
    <source>
        <dbReference type="SAM" id="SignalP"/>
    </source>
</evidence>
<dbReference type="GO" id="GO:0036064">
    <property type="term" value="C:ciliary basal body"/>
    <property type="evidence" value="ECO:0007669"/>
    <property type="project" value="TreeGrafter"/>
</dbReference>
<dbReference type="PANTHER" id="PTHR39063">
    <property type="entry name" value="ORAL-FACIAL-DIGITAL SYNDROME 1 PROTEIN HOMOLOG"/>
    <property type="match status" value="1"/>
</dbReference>
<dbReference type="Gene3D" id="2.10.25.10">
    <property type="entry name" value="Laminin"/>
    <property type="match status" value="4"/>
</dbReference>
<dbReference type="PROSITE" id="PS00010">
    <property type="entry name" value="ASX_HYDROXYL"/>
    <property type="match status" value="2"/>
</dbReference>
<keyword evidence="6 13" id="KW-0245">EGF-like domain</keyword>
<evidence type="ECO:0000256" key="13">
    <source>
        <dbReference type="PROSITE-ProRule" id="PRU00076"/>
    </source>
</evidence>
<dbReference type="GO" id="GO:0060287">
    <property type="term" value="P:epithelial cilium movement involved in determination of left/right asymmetry"/>
    <property type="evidence" value="ECO:0007669"/>
    <property type="project" value="TreeGrafter"/>
</dbReference>
<dbReference type="GO" id="GO:0016020">
    <property type="term" value="C:membrane"/>
    <property type="evidence" value="ECO:0007669"/>
    <property type="project" value="InterPro"/>
</dbReference>
<dbReference type="GO" id="GO:0005509">
    <property type="term" value="F:calcium ion binding"/>
    <property type="evidence" value="ECO:0007669"/>
    <property type="project" value="InterPro"/>
</dbReference>
<feature type="chain" id="PRO_5021972095" evidence="16">
    <location>
        <begin position="22"/>
        <end position="1288"/>
    </location>
</feature>
<comment type="caution">
    <text evidence="13">Lacks conserved residue(s) required for the propagation of feature annotation.</text>
</comment>
<dbReference type="InterPro" id="IPR018097">
    <property type="entry name" value="EGF_Ca-bd_CS"/>
</dbReference>
<dbReference type="InterPro" id="IPR013320">
    <property type="entry name" value="ConA-like_dom_sf"/>
</dbReference>
<dbReference type="Gene3D" id="2.60.120.200">
    <property type="match status" value="1"/>
</dbReference>
<feature type="signal peptide" evidence="16">
    <location>
        <begin position="1"/>
        <end position="21"/>
    </location>
</feature>
<gene>
    <name evidence="19" type="ORF">Baya_15617</name>
</gene>
<dbReference type="InterPro" id="IPR055289">
    <property type="entry name" value="OFD1"/>
</dbReference>
<dbReference type="Pfam" id="PF00629">
    <property type="entry name" value="MAM"/>
    <property type="match status" value="1"/>
</dbReference>
<feature type="region of interest" description="Disordered" evidence="15">
    <location>
        <begin position="1007"/>
        <end position="1098"/>
    </location>
</feature>
<keyword evidence="9" id="KW-0221">Differentiation</keyword>
<accession>A0A556VC38</accession>
<dbReference type="OrthoDB" id="10060424at2759"/>
<dbReference type="EMBL" id="VCAZ01000225">
    <property type="protein sequence ID" value="TTK00925.1"/>
    <property type="molecule type" value="Genomic_DNA"/>
</dbReference>
<dbReference type="SMART" id="SM00181">
    <property type="entry name" value="EGF"/>
    <property type="match status" value="4"/>
</dbReference>
<evidence type="ECO:0000256" key="3">
    <source>
        <dbReference type="ARBA" id="ARBA00022473"/>
    </source>
</evidence>
<evidence type="ECO:0000256" key="12">
    <source>
        <dbReference type="ARBA" id="ARBA00023157"/>
    </source>
</evidence>
<keyword evidence="3" id="KW-0217">Developmental protein</keyword>
<keyword evidence="20" id="KW-1185">Reference proteome</keyword>
<evidence type="ECO:0000256" key="6">
    <source>
        <dbReference type="ARBA" id="ARBA00022536"/>
    </source>
</evidence>
<dbReference type="InterPro" id="IPR000998">
    <property type="entry name" value="MAM_dom"/>
</dbReference>
<dbReference type="CDD" id="cd06263">
    <property type="entry name" value="MAM"/>
    <property type="match status" value="1"/>
</dbReference>
<evidence type="ECO:0000259" key="17">
    <source>
        <dbReference type="PROSITE" id="PS50026"/>
    </source>
</evidence>
<keyword evidence="4" id="KW-0964">Secreted</keyword>
<protein>
    <submittedName>
        <fullName evidence="19">Epidermal growth factor-like protein 6</fullName>
    </submittedName>
</protein>
<evidence type="ECO:0000256" key="11">
    <source>
        <dbReference type="ARBA" id="ARBA00022889"/>
    </source>
</evidence>
<evidence type="ECO:0000256" key="10">
    <source>
        <dbReference type="ARBA" id="ARBA00022837"/>
    </source>
</evidence>
<feature type="coiled-coil region" evidence="14">
    <location>
        <begin position="1175"/>
        <end position="1206"/>
    </location>
</feature>
<dbReference type="Pfam" id="PF07645">
    <property type="entry name" value="EGF_CA"/>
    <property type="match status" value="2"/>
</dbReference>
<keyword evidence="12" id="KW-1015">Disulfide bond</keyword>
<dbReference type="SMART" id="SM00137">
    <property type="entry name" value="MAM"/>
    <property type="match status" value="1"/>
</dbReference>
<dbReference type="GO" id="GO:0007155">
    <property type="term" value="P:cell adhesion"/>
    <property type="evidence" value="ECO:0007669"/>
    <property type="project" value="UniProtKB-KW"/>
</dbReference>
<dbReference type="FunFam" id="2.10.25.10:FF:000476">
    <property type="entry name" value="nephronectin isoform X1"/>
    <property type="match status" value="1"/>
</dbReference>
<feature type="coiled-coil region" evidence="14">
    <location>
        <begin position="726"/>
        <end position="820"/>
    </location>
</feature>
<dbReference type="InterPro" id="IPR000742">
    <property type="entry name" value="EGF"/>
</dbReference>
<dbReference type="PROSITE" id="PS50026">
    <property type="entry name" value="EGF_3"/>
    <property type="match status" value="1"/>
</dbReference>
<evidence type="ECO:0000256" key="4">
    <source>
        <dbReference type="ARBA" id="ARBA00022525"/>
    </source>
</evidence>
<sequence>MKPCTWISSLTLMLYVFPAHSAYRQRRQVSVGNIQGVCRYGNRLECCYGWKKNTKGQCEAQCEFGCKHGECVGPNKCMCFLGYTGKTCSQDLNECGLKPRPCEHRCMNTFGSYMCFCLNGYMLMPDGSCANSRTCSLAHCQYGCEEVQGEIRCLCPSTGLQLGSNEKNCVDVDECVAGKHQCPYNRECVNTFGSYYCKCQGGSDLKYINGKYDCIVIPEFPSKTRIFGGKLENAIPEPVVTPSSKLHLQPFDYDGDVYIGPREEVTSLIPTREKVEEEENEQENGVNAERLKPRGDVFFSDGIYGQVTQFKEIHAAPLQERFLTDCNFNSGECEWFQEKDDDLDWTVRYHKNGLQYYMWLSGIVSKWREQARLKLLLIDSIRQDDFCVRFSYRMAGLQTGTLRVMTESGKVLWERRLGKNHGWNTDNIHVTWSDKAPESLVFEGILGRVVTENHTGQKGLLMNLLSEFMDHQLQWRVCDANTQTSDTEDYAESIIRKMQMIDEEYELMRQRGQHWASVEVKLAEYRKELEEQAEADLKAKIQHFQRVENSRVRIEEKEKCQQEVMEIKRQLERDYEMKSEALKNRERNAIERLQRQQQARTITYTYTCGNMNKIEEQKMYSQRQTLLKEIESFHQREAELTLRIESFQKSYKLHEERMRSSEELLMKREMDVRKMEKMYDLKLNNEIRKHQLELKEDYNRRTEALTENENRNKVETARIQREVAIIDSSRDEYQRTVNQLARLQNTDLKEKLEGTRDYTTIQNECVELQAEVYLLRKQLKESQKENQRLQQVLNTPSPELLTLQAELKRLEAARRLNQEEFQNQKQVFHSQLLQEVERCSQLKAQLLECVERTRWMSTHNEELKQQLKHTQQALENEVLRNPKPSLEDSSALHLNPASMVLPDIGGYHDHLCDPELATRGRICSWTVGEEAVAAALNRIQGLEKEAECLEEAYRSYRRKEVISQTALKATFCPAACASATFTKLIGTAKSRVVTENIYTVTELKQHLPGHVTPPTAGSPPIRRLSSTPVSASKPRVPAEQGLSSQREVSPIPAVSSGEYTHYTPSSSQLKSTAHDNYSPPKRQTSSSLSQDSSPQPEKISIQDLTEPLDYPDCSEQQTEEAHIHVEQHGETVYQASCSKAGAVLRFLSLATVSHQLIVIISSTAKEKEKKIRIKDKDEESRKNEEERQIKEEVERWQERQLRAERRWMKKQKAEEGARELQGLQQELVSDLIFHFFITNTKTVSERFADVTYSQKILITQKKKRRKRREEELSVATFSHKDADDDDFW</sequence>
<keyword evidence="14" id="KW-0175">Coiled coil</keyword>
<keyword evidence="11" id="KW-0130">Cell adhesion</keyword>
<organism evidence="19 20">
    <name type="scientific">Bagarius yarrelli</name>
    <name type="common">Goonch</name>
    <name type="synonym">Bagrus yarrelli</name>
    <dbReference type="NCBI Taxonomy" id="175774"/>
    <lineage>
        <taxon>Eukaryota</taxon>
        <taxon>Metazoa</taxon>
        <taxon>Chordata</taxon>
        <taxon>Craniata</taxon>
        <taxon>Vertebrata</taxon>
        <taxon>Euteleostomi</taxon>
        <taxon>Actinopterygii</taxon>
        <taxon>Neopterygii</taxon>
        <taxon>Teleostei</taxon>
        <taxon>Ostariophysi</taxon>
        <taxon>Siluriformes</taxon>
        <taxon>Sisoridae</taxon>
        <taxon>Sisorinae</taxon>
        <taxon>Bagarius</taxon>
    </lineage>
</organism>
<keyword evidence="7 16" id="KW-0732">Signal</keyword>
<dbReference type="PROSITE" id="PS01186">
    <property type="entry name" value="EGF_2"/>
    <property type="match status" value="1"/>
</dbReference>
<keyword evidence="10" id="KW-0106">Calcium</keyword>
<feature type="compositionally biased region" description="Low complexity" evidence="15">
    <location>
        <begin position="1085"/>
        <end position="1096"/>
    </location>
</feature>
<dbReference type="PROSITE" id="PS50060">
    <property type="entry name" value="MAM_2"/>
    <property type="match status" value="1"/>
</dbReference>
<dbReference type="Proteomes" id="UP000319801">
    <property type="component" value="Unassembled WGS sequence"/>
</dbReference>
<feature type="domain" description="EGF-like" evidence="17">
    <location>
        <begin position="171"/>
        <end position="209"/>
    </location>
</feature>
<dbReference type="GO" id="GO:0005576">
    <property type="term" value="C:extracellular region"/>
    <property type="evidence" value="ECO:0007669"/>
    <property type="project" value="GOC"/>
</dbReference>
<evidence type="ECO:0000256" key="9">
    <source>
        <dbReference type="ARBA" id="ARBA00022782"/>
    </source>
</evidence>
<dbReference type="FunFam" id="2.10.25.10:FF:000038">
    <property type="entry name" value="Fibrillin 2"/>
    <property type="match status" value="1"/>
</dbReference>
<dbReference type="SUPFAM" id="SSF57196">
    <property type="entry name" value="EGF/Laminin"/>
    <property type="match status" value="2"/>
</dbReference>
<evidence type="ECO:0000256" key="5">
    <source>
        <dbReference type="ARBA" id="ARBA00022530"/>
    </source>
</evidence>
<comment type="similarity">
    <text evidence="2">Belongs to the nephronectin family.</text>
</comment>
<dbReference type="SMART" id="SM00179">
    <property type="entry name" value="EGF_CA"/>
    <property type="match status" value="2"/>
</dbReference>
<dbReference type="InterPro" id="IPR049883">
    <property type="entry name" value="NOTCH1_EGF-like"/>
</dbReference>
<evidence type="ECO:0000259" key="18">
    <source>
        <dbReference type="PROSITE" id="PS50060"/>
    </source>
</evidence>
<dbReference type="InterPro" id="IPR000152">
    <property type="entry name" value="EGF-type_Asp/Asn_hydroxyl_site"/>
</dbReference>
<evidence type="ECO:0000256" key="14">
    <source>
        <dbReference type="SAM" id="Coils"/>
    </source>
</evidence>
<feature type="coiled-coil region" evidence="14">
    <location>
        <begin position="568"/>
        <end position="599"/>
    </location>
</feature>
<keyword evidence="8" id="KW-0677">Repeat</keyword>
<comment type="caution">
    <text evidence="19">The sequence shown here is derived from an EMBL/GenBank/DDBJ whole genome shotgun (WGS) entry which is preliminary data.</text>
</comment>
<dbReference type="InterPro" id="IPR001881">
    <property type="entry name" value="EGF-like_Ca-bd_dom"/>
</dbReference>
<dbReference type="CDD" id="cd00054">
    <property type="entry name" value="EGF_CA"/>
    <property type="match status" value="2"/>
</dbReference>
<dbReference type="PROSITE" id="PS01187">
    <property type="entry name" value="EGF_CA"/>
    <property type="match status" value="2"/>
</dbReference>
<dbReference type="GO" id="GO:0030855">
    <property type="term" value="P:epithelial cell differentiation"/>
    <property type="evidence" value="ECO:0007669"/>
    <property type="project" value="UniProtKB-ARBA"/>
</dbReference>
<feature type="domain" description="MAM" evidence="18">
    <location>
        <begin position="324"/>
        <end position="480"/>
    </location>
</feature>
<evidence type="ECO:0000256" key="8">
    <source>
        <dbReference type="ARBA" id="ARBA00022737"/>
    </source>
</evidence>
<feature type="coiled-coil region" evidence="14">
    <location>
        <begin position="932"/>
        <end position="959"/>
    </location>
</feature>
<feature type="compositionally biased region" description="Polar residues" evidence="15">
    <location>
        <begin position="1062"/>
        <end position="1075"/>
    </location>
</feature>